<evidence type="ECO:0008006" key="3">
    <source>
        <dbReference type="Google" id="ProtNLM"/>
    </source>
</evidence>
<accession>I5ATY6</accession>
<dbReference type="eggNOG" id="ENOG5031DES">
    <property type="taxonomic scope" value="Bacteria"/>
</dbReference>
<dbReference type="Proteomes" id="UP000005753">
    <property type="component" value="Chromosome"/>
</dbReference>
<dbReference type="HOGENOM" id="CLU_2167183_0_0_9"/>
<evidence type="ECO:0000313" key="2">
    <source>
        <dbReference type="Proteomes" id="UP000005753"/>
    </source>
</evidence>
<organism evidence="1 2">
    <name type="scientific">Eubacterium cellulosolvens (strain ATCC 43171 / JCM 9499 / 6)</name>
    <name type="common">Cillobacterium cellulosolvens</name>
    <dbReference type="NCBI Taxonomy" id="633697"/>
    <lineage>
        <taxon>Bacteria</taxon>
        <taxon>Bacillati</taxon>
        <taxon>Bacillota</taxon>
        <taxon>Clostridia</taxon>
        <taxon>Eubacteriales</taxon>
        <taxon>Eubacteriaceae</taxon>
        <taxon>Eubacterium</taxon>
    </lineage>
</organism>
<sequence>MSDNTNKSVINIELPDSIDTAVKNLTEKPTATLGETISDCMFLVFGGISQKAALKRVRYAVEMDKFKNELEEKVNAIPEESRLEPNTHVICTALDNMRFCVEEKELREMFSTLIANSVNAEKTEYVHPSFGEIIKQMTPLDATILKEMSTKRRIPVLVVKCKFENGGEIALTNNLIWNDWGNINRVAASLDNLSRLELINIRLEDHYTDEAAYTDLKNETHVKNVIELCGKRCPEGGELSFTQGLIKITDF</sequence>
<dbReference type="EMBL" id="CM001487">
    <property type="protein sequence ID" value="EIM57259.1"/>
    <property type="molecule type" value="Genomic_DNA"/>
</dbReference>
<reference evidence="1 2" key="1">
    <citation type="submission" date="2010-08" db="EMBL/GenBank/DDBJ databases">
        <authorList>
            <consortium name="US DOE Joint Genome Institute (JGI-PGF)"/>
            <person name="Lucas S."/>
            <person name="Copeland A."/>
            <person name="Lapidus A."/>
            <person name="Cheng J.-F."/>
            <person name="Bruce D."/>
            <person name="Goodwin L."/>
            <person name="Pitluck S."/>
            <person name="Land M.L."/>
            <person name="Hauser L."/>
            <person name="Chang Y.-J."/>
            <person name="Anderson I.J."/>
            <person name="Johnson E."/>
            <person name="Mulhopadhyay B."/>
            <person name="Kyrpides N."/>
            <person name="Woyke T.J."/>
        </authorList>
    </citation>
    <scope>NUCLEOTIDE SEQUENCE [LARGE SCALE GENOMIC DNA]</scope>
    <source>
        <strain evidence="1 2">6</strain>
    </source>
</reference>
<proteinExistence type="predicted"/>
<gene>
    <name evidence="1" type="ORF">EubceDRAFT1_1462</name>
</gene>
<dbReference type="Pfam" id="PF14337">
    <property type="entry name" value="Abi_alpha"/>
    <property type="match status" value="1"/>
</dbReference>
<dbReference type="AlphaFoldDB" id="I5ATY6"/>
<keyword evidence="2" id="KW-1185">Reference proteome</keyword>
<dbReference type="InterPro" id="IPR025506">
    <property type="entry name" value="Abi_alpha"/>
</dbReference>
<reference evidence="1 2" key="2">
    <citation type="submission" date="2012-02" db="EMBL/GenBank/DDBJ databases">
        <title>Improved High-Quality Draft sequence of Eubacterium cellulosolvens 6.</title>
        <authorList>
            <consortium name="US DOE Joint Genome Institute"/>
            <person name="Lucas S."/>
            <person name="Han J."/>
            <person name="Lapidus A."/>
            <person name="Cheng J.-F."/>
            <person name="Goodwin L."/>
            <person name="Pitluck S."/>
            <person name="Peters L."/>
            <person name="Mikhailova N."/>
            <person name="Gu W."/>
            <person name="Detter J.C."/>
            <person name="Han C."/>
            <person name="Tapia R."/>
            <person name="Land M."/>
            <person name="Hauser L."/>
            <person name="Kyrpides N."/>
            <person name="Ivanova N."/>
            <person name="Pagani I."/>
            <person name="Johnson E."/>
            <person name="Mukhopadhyay B."/>
            <person name="Anderson I."/>
            <person name="Woyke T."/>
        </authorList>
    </citation>
    <scope>NUCLEOTIDE SEQUENCE [LARGE SCALE GENOMIC DNA]</scope>
    <source>
        <strain evidence="1 2">6</strain>
    </source>
</reference>
<evidence type="ECO:0000313" key="1">
    <source>
        <dbReference type="EMBL" id="EIM57259.1"/>
    </source>
</evidence>
<name>I5ATY6_EUBC6</name>
<protein>
    <recommendedName>
        <fullName evidence="3">DUF4393 domain-containing protein</fullName>
    </recommendedName>
</protein>
<dbReference type="Gene3D" id="3.30.110.190">
    <property type="match status" value="1"/>
</dbReference>